<evidence type="ECO:0000313" key="2">
    <source>
        <dbReference type="Proteomes" id="UP000758603"/>
    </source>
</evidence>
<evidence type="ECO:0000313" key="1">
    <source>
        <dbReference type="EMBL" id="KAH6652372.1"/>
    </source>
</evidence>
<accession>A0A9P8UHB7</accession>
<dbReference type="Proteomes" id="UP000758603">
    <property type="component" value="Unassembled WGS sequence"/>
</dbReference>
<proteinExistence type="predicted"/>
<gene>
    <name evidence="1" type="ORF">BKA67DRAFT_661114</name>
</gene>
<comment type="caution">
    <text evidence="1">The sequence shown here is derived from an EMBL/GenBank/DDBJ whole genome shotgun (WGS) entry which is preliminary data.</text>
</comment>
<dbReference type="AlphaFoldDB" id="A0A9P8UHB7"/>
<dbReference type="EMBL" id="JAGPXC010000006">
    <property type="protein sequence ID" value="KAH6652372.1"/>
    <property type="molecule type" value="Genomic_DNA"/>
</dbReference>
<reference evidence="1" key="1">
    <citation type="journal article" date="2021" name="Nat. Commun.">
        <title>Genetic determinants of endophytism in the Arabidopsis root mycobiome.</title>
        <authorList>
            <person name="Mesny F."/>
            <person name="Miyauchi S."/>
            <person name="Thiergart T."/>
            <person name="Pickel B."/>
            <person name="Atanasova L."/>
            <person name="Karlsson M."/>
            <person name="Huettel B."/>
            <person name="Barry K.W."/>
            <person name="Haridas S."/>
            <person name="Chen C."/>
            <person name="Bauer D."/>
            <person name="Andreopoulos W."/>
            <person name="Pangilinan J."/>
            <person name="LaButti K."/>
            <person name="Riley R."/>
            <person name="Lipzen A."/>
            <person name="Clum A."/>
            <person name="Drula E."/>
            <person name="Henrissat B."/>
            <person name="Kohler A."/>
            <person name="Grigoriev I.V."/>
            <person name="Martin F.M."/>
            <person name="Hacquard S."/>
        </authorList>
    </citation>
    <scope>NUCLEOTIDE SEQUENCE</scope>
    <source>
        <strain evidence="1">MPI-SDFR-AT-0073</strain>
    </source>
</reference>
<organism evidence="1 2">
    <name type="scientific">Truncatella angustata</name>
    <dbReference type="NCBI Taxonomy" id="152316"/>
    <lineage>
        <taxon>Eukaryota</taxon>
        <taxon>Fungi</taxon>
        <taxon>Dikarya</taxon>
        <taxon>Ascomycota</taxon>
        <taxon>Pezizomycotina</taxon>
        <taxon>Sordariomycetes</taxon>
        <taxon>Xylariomycetidae</taxon>
        <taxon>Amphisphaeriales</taxon>
        <taxon>Sporocadaceae</taxon>
        <taxon>Truncatella</taxon>
    </lineage>
</organism>
<keyword evidence="2" id="KW-1185">Reference proteome</keyword>
<dbReference type="GeneID" id="70136651"/>
<sequence>MSTSSIDQKQFQQSGTALVVHIEPPRKVKKGHKMRTFVVSVESPVTQVIFTVYLVNSTDDPTTNYANPYDTSVSYTSGSMAFNGRQMPNTNHHFAVFENFIPNVGGEYRIWINVMGLYDDVYHTISMRHVHDSCMGTRFLGGILQWKDMHPVKVKVHGKVASVPLSPEEEGLIARIRSH</sequence>
<protein>
    <submittedName>
        <fullName evidence="1">Uncharacterized protein</fullName>
    </submittedName>
</protein>
<dbReference type="RefSeq" id="XP_045956650.1">
    <property type="nucleotide sequence ID" value="XM_046107760.1"/>
</dbReference>
<name>A0A9P8UHB7_9PEZI</name>